<sequence length="127" mass="14514">MEFRFQKFWQLIGISLVAFIITVSLMHKPPIDLPPFRFADKMGHFMAYFIVMGWYVQMFHAPVQRLFLMAVFVVMGVGLEVLQGLGGVRVFEWADALANSLGALAAFALGKTGFQYYLSRVEKHFFP</sequence>
<feature type="transmembrane region" description="Helical" evidence="1">
    <location>
        <begin position="7"/>
        <end position="27"/>
    </location>
</feature>
<keyword evidence="1" id="KW-0472">Membrane</keyword>
<dbReference type="InterPro" id="IPR006976">
    <property type="entry name" value="VanZ-like"/>
</dbReference>
<accession>A0A3B0Z445</accession>
<dbReference type="PANTHER" id="PTHR28008:SF1">
    <property type="entry name" value="DOMAIN PROTEIN, PUTATIVE (AFU_ORTHOLOGUE AFUA_3G10980)-RELATED"/>
    <property type="match status" value="1"/>
</dbReference>
<dbReference type="AlphaFoldDB" id="A0A3B0Z445"/>
<reference evidence="3" key="1">
    <citation type="submission" date="2018-06" db="EMBL/GenBank/DDBJ databases">
        <authorList>
            <person name="Zhirakovskaya E."/>
        </authorList>
    </citation>
    <scope>NUCLEOTIDE SEQUENCE</scope>
</reference>
<organism evidence="3">
    <name type="scientific">hydrothermal vent metagenome</name>
    <dbReference type="NCBI Taxonomy" id="652676"/>
    <lineage>
        <taxon>unclassified sequences</taxon>
        <taxon>metagenomes</taxon>
        <taxon>ecological metagenomes</taxon>
    </lineage>
</organism>
<evidence type="ECO:0000259" key="2">
    <source>
        <dbReference type="Pfam" id="PF04892"/>
    </source>
</evidence>
<feature type="domain" description="VanZ-like" evidence="2">
    <location>
        <begin position="36"/>
        <end position="109"/>
    </location>
</feature>
<proteinExistence type="predicted"/>
<dbReference type="EMBL" id="UOFL01000083">
    <property type="protein sequence ID" value="VAW75476.1"/>
    <property type="molecule type" value="Genomic_DNA"/>
</dbReference>
<keyword evidence="1" id="KW-1133">Transmembrane helix</keyword>
<evidence type="ECO:0000313" key="3">
    <source>
        <dbReference type="EMBL" id="VAW75476.1"/>
    </source>
</evidence>
<name>A0A3B0Z445_9ZZZZ</name>
<dbReference type="PANTHER" id="PTHR28008">
    <property type="entry name" value="DOMAIN PROTEIN, PUTATIVE (AFU_ORTHOLOGUE AFUA_3G10980)-RELATED"/>
    <property type="match status" value="1"/>
</dbReference>
<protein>
    <recommendedName>
        <fullName evidence="2">VanZ-like domain-containing protein</fullName>
    </recommendedName>
</protein>
<dbReference type="Pfam" id="PF04892">
    <property type="entry name" value="VanZ"/>
    <property type="match status" value="1"/>
</dbReference>
<feature type="transmembrane region" description="Helical" evidence="1">
    <location>
        <begin position="66"/>
        <end position="85"/>
    </location>
</feature>
<gene>
    <name evidence="3" type="ORF">MNBD_GAMMA12-910</name>
</gene>
<evidence type="ECO:0000256" key="1">
    <source>
        <dbReference type="SAM" id="Phobius"/>
    </source>
</evidence>
<keyword evidence="1" id="KW-0812">Transmembrane</keyword>
<feature type="transmembrane region" description="Helical" evidence="1">
    <location>
        <begin position="42"/>
        <end position="59"/>
    </location>
</feature>